<dbReference type="InterPro" id="IPR010131">
    <property type="entry name" value="MdtP/NodT-like"/>
</dbReference>
<keyword evidence="3" id="KW-1185">Reference proteome</keyword>
<gene>
    <name evidence="2" type="ORF">DMO24_24325</name>
</gene>
<comment type="similarity">
    <text evidence="1">Belongs to the outer membrane factor (OMF) (TC 1.B.17) family.</text>
</comment>
<organism evidence="2 3">
    <name type="scientific">Modestobacter versicolor</name>
    <dbReference type="NCBI Taxonomy" id="429133"/>
    <lineage>
        <taxon>Bacteria</taxon>
        <taxon>Bacillati</taxon>
        <taxon>Actinomycetota</taxon>
        <taxon>Actinomycetes</taxon>
        <taxon>Geodermatophilales</taxon>
        <taxon>Geodermatophilaceae</taxon>
        <taxon>Modestobacter</taxon>
    </lineage>
</organism>
<sequence length="153" mass="16360">LIGDVISTYFSLLALEQQQAAATAMLSSQEETLTIEQYRYERGASNALNLRRAEAAVASAQAALPDLRAAVRTTRSALAVLVGYSPEEMLSNIEFATSDFSAVSTPNEFPAVTPSELLQRRPDIRAAEANLQMASAQLGVAVAQRFPSLNLSG</sequence>
<accession>A0A323V3Y3</accession>
<dbReference type="PANTHER" id="PTHR30203">
    <property type="entry name" value="OUTER MEMBRANE CATION EFFLUX PROTEIN"/>
    <property type="match status" value="1"/>
</dbReference>
<comment type="caution">
    <text evidence="2">The sequence shown here is derived from an EMBL/GenBank/DDBJ whole genome shotgun (WGS) entry which is preliminary data.</text>
</comment>
<proteinExistence type="inferred from homology"/>
<dbReference type="EMBL" id="QKNV01000671">
    <property type="protein sequence ID" value="PZA18770.1"/>
    <property type="molecule type" value="Genomic_DNA"/>
</dbReference>
<feature type="non-terminal residue" evidence="2">
    <location>
        <position position="153"/>
    </location>
</feature>
<evidence type="ECO:0000313" key="3">
    <source>
        <dbReference type="Proteomes" id="UP000247602"/>
    </source>
</evidence>
<dbReference type="AlphaFoldDB" id="A0A323V3Y3"/>
<feature type="non-terminal residue" evidence="2">
    <location>
        <position position="1"/>
    </location>
</feature>
<evidence type="ECO:0000256" key="1">
    <source>
        <dbReference type="ARBA" id="ARBA00007613"/>
    </source>
</evidence>
<reference evidence="2 3" key="1">
    <citation type="submission" date="2018-06" db="EMBL/GenBank/DDBJ databases">
        <title>Draft genome sequence of Modestobacter versicolor CP153-2.</title>
        <authorList>
            <person name="Gundlapally S.R."/>
        </authorList>
    </citation>
    <scope>NUCLEOTIDE SEQUENCE [LARGE SCALE GENOMIC DNA]</scope>
    <source>
        <strain evidence="2 3">CP153-2</strain>
    </source>
</reference>
<dbReference type="Pfam" id="PF02321">
    <property type="entry name" value="OEP"/>
    <property type="match status" value="2"/>
</dbReference>
<protein>
    <submittedName>
        <fullName evidence="2">RND transporter</fullName>
    </submittedName>
</protein>
<name>A0A323V3Y3_9ACTN</name>
<dbReference type="InterPro" id="IPR003423">
    <property type="entry name" value="OMP_efflux"/>
</dbReference>
<evidence type="ECO:0000313" key="2">
    <source>
        <dbReference type="EMBL" id="PZA18770.1"/>
    </source>
</evidence>
<dbReference type="RefSeq" id="WP_181429011.1">
    <property type="nucleotide sequence ID" value="NZ_QKNV01000671.1"/>
</dbReference>
<dbReference type="Proteomes" id="UP000247602">
    <property type="component" value="Unassembled WGS sequence"/>
</dbReference>
<dbReference type="GO" id="GO:0015562">
    <property type="term" value="F:efflux transmembrane transporter activity"/>
    <property type="evidence" value="ECO:0007669"/>
    <property type="project" value="InterPro"/>
</dbReference>
<dbReference type="SUPFAM" id="SSF56954">
    <property type="entry name" value="Outer membrane efflux proteins (OEP)"/>
    <property type="match status" value="1"/>
</dbReference>
<dbReference type="Gene3D" id="1.20.1600.10">
    <property type="entry name" value="Outer membrane efflux proteins (OEP)"/>
    <property type="match status" value="1"/>
</dbReference>